<name>A0A2G9YCZ4_9BACT</name>
<reference evidence="1 2" key="1">
    <citation type="submission" date="2017-09" db="EMBL/GenBank/DDBJ databases">
        <title>Depth-based differentiation of microbial function through sediment-hosted aquifers and enrichment of novel symbionts in the deep terrestrial subsurface.</title>
        <authorList>
            <person name="Probst A.J."/>
            <person name="Ladd B."/>
            <person name="Jarett J.K."/>
            <person name="Geller-Mcgrath D.E."/>
            <person name="Sieber C.M."/>
            <person name="Emerson J.B."/>
            <person name="Anantharaman K."/>
            <person name="Thomas B.C."/>
            <person name="Malmstrom R."/>
            <person name="Stieglmeier M."/>
            <person name="Klingl A."/>
            <person name="Woyke T."/>
            <person name="Ryan C.M."/>
            <person name="Banfield J.F."/>
        </authorList>
    </citation>
    <scope>NUCLEOTIDE SEQUENCE [LARGE SCALE GENOMIC DNA]</scope>
    <source>
        <strain evidence="1">CG23_combo_of_CG06-09_8_20_14_all_37_13</strain>
    </source>
</reference>
<protein>
    <submittedName>
        <fullName evidence="1">Uncharacterized protein</fullName>
    </submittedName>
</protein>
<evidence type="ECO:0000313" key="2">
    <source>
        <dbReference type="Proteomes" id="UP000231480"/>
    </source>
</evidence>
<dbReference type="Proteomes" id="UP000231480">
    <property type="component" value="Unassembled WGS sequence"/>
</dbReference>
<dbReference type="AlphaFoldDB" id="A0A2G9YCZ4"/>
<dbReference type="EMBL" id="PCRH01000045">
    <property type="protein sequence ID" value="PIP17052.1"/>
    <property type="molecule type" value="Genomic_DNA"/>
</dbReference>
<evidence type="ECO:0000313" key="1">
    <source>
        <dbReference type="EMBL" id="PIP17052.1"/>
    </source>
</evidence>
<comment type="caution">
    <text evidence="1">The sequence shown here is derived from an EMBL/GenBank/DDBJ whole genome shotgun (WGS) entry which is preliminary data.</text>
</comment>
<accession>A0A2G9YCZ4</accession>
<sequence>MFAHNYWTNSELFLSKIQRILRIESRPAFPTPFRLRRKASEQKIPLPQTPFFFARLLCPAKRGWGQKSVSAIPASAGRQNRKIFVSLIGKILGAARLKNVKKIFLFCSAVRRKETLGGISARQDRNCCSKKVRTSSSNCDQ</sequence>
<organism evidence="1 2">
    <name type="scientific">Candidatus Portnoybacteria bacterium CG23_combo_of_CG06-09_8_20_14_all_37_13</name>
    <dbReference type="NCBI Taxonomy" id="1974819"/>
    <lineage>
        <taxon>Bacteria</taxon>
        <taxon>Candidatus Portnoyibacteriota</taxon>
    </lineage>
</organism>
<proteinExistence type="predicted"/>
<gene>
    <name evidence="1" type="ORF">COX44_02020</name>
</gene>